<feature type="binding site" evidence="10">
    <location>
        <position position="492"/>
    </location>
    <ligand>
        <name>L-homocysteine</name>
        <dbReference type="ChEBI" id="CHEBI:58199"/>
    </ligand>
</feature>
<dbReference type="InterPro" id="IPR013215">
    <property type="entry name" value="Cbl-indep_Met_Synth_N"/>
</dbReference>
<evidence type="ECO:0000256" key="11">
    <source>
        <dbReference type="PIRSR" id="PIRSR000382-1"/>
    </source>
</evidence>
<dbReference type="GO" id="GO:0009086">
    <property type="term" value="P:methionine biosynthetic process"/>
    <property type="evidence" value="ECO:0007669"/>
    <property type="project" value="UniProtKB-UniRule"/>
</dbReference>
<keyword evidence="9 10" id="KW-0486">Methionine biosynthesis</keyword>
<organism evidence="16 17">
    <name type="scientific">Mucilaginibacter conchicola</name>
    <dbReference type="NCBI Taxonomy" id="2303333"/>
    <lineage>
        <taxon>Bacteria</taxon>
        <taxon>Pseudomonadati</taxon>
        <taxon>Bacteroidota</taxon>
        <taxon>Sphingobacteriia</taxon>
        <taxon>Sphingobacteriales</taxon>
        <taxon>Sphingobacteriaceae</taxon>
        <taxon>Mucilaginibacter</taxon>
    </lineage>
</organism>
<dbReference type="SUPFAM" id="SSF51726">
    <property type="entry name" value="UROD/MetE-like"/>
    <property type="match status" value="2"/>
</dbReference>
<protein>
    <recommendedName>
        <fullName evidence="10">5-methyltetrahydropteroyltriglutamate--homocysteine methyltransferase</fullName>
        <ecNumber evidence="10">2.1.1.14</ecNumber>
    </recommendedName>
    <alternativeName>
        <fullName evidence="10">Cobalamin-independent methionine synthase</fullName>
    </alternativeName>
    <alternativeName>
        <fullName evidence="10">Methionine synthase, vitamin-B12 independent isozyme</fullName>
    </alternativeName>
</protein>
<feature type="binding site" evidence="10 11">
    <location>
        <position position="607"/>
    </location>
    <ligand>
        <name>L-homocysteine</name>
        <dbReference type="ChEBI" id="CHEBI:58199"/>
    </ligand>
</feature>
<feature type="binding site" evidence="10">
    <location>
        <position position="651"/>
    </location>
    <ligand>
        <name>Zn(2+)</name>
        <dbReference type="ChEBI" id="CHEBI:29105"/>
        <note>catalytic</note>
    </ligand>
</feature>
<dbReference type="GO" id="GO:0008270">
    <property type="term" value="F:zinc ion binding"/>
    <property type="evidence" value="ECO:0007669"/>
    <property type="project" value="InterPro"/>
</dbReference>
<feature type="binding site" evidence="10">
    <location>
        <position position="119"/>
    </location>
    <ligand>
        <name>5-methyltetrahydropteroyltri-L-glutamate</name>
        <dbReference type="ChEBI" id="CHEBI:58207"/>
    </ligand>
</feature>
<evidence type="ECO:0000259" key="14">
    <source>
        <dbReference type="Pfam" id="PF01717"/>
    </source>
</evidence>
<feature type="binding site" evidence="10 11">
    <location>
        <position position="569"/>
    </location>
    <ligand>
        <name>5-methyltetrahydropteroyltri-L-glutamate</name>
        <dbReference type="ChEBI" id="CHEBI:58207"/>
    </ligand>
</feature>
<comment type="cofactor">
    <cofactor evidence="10">
        <name>Zn(2+)</name>
        <dbReference type="ChEBI" id="CHEBI:29105"/>
    </cofactor>
    <text evidence="10">Binds 1 zinc ion per subunit.</text>
</comment>
<evidence type="ECO:0000259" key="15">
    <source>
        <dbReference type="Pfam" id="PF08267"/>
    </source>
</evidence>
<feature type="domain" description="Cobalamin-independent methionine synthase MetE N-terminal" evidence="15">
    <location>
        <begin position="3"/>
        <end position="320"/>
    </location>
</feature>
<dbReference type="PANTHER" id="PTHR30519">
    <property type="entry name" value="5-METHYLTETRAHYDROPTEROYLTRIGLUTAMATE--HOMOCYSTEINE METHYLTRANSFERASE"/>
    <property type="match status" value="1"/>
</dbReference>
<keyword evidence="10" id="KW-0677">Repeat</keyword>
<feature type="binding site" evidence="12">
    <location>
        <position position="649"/>
    </location>
    <ligand>
        <name>Zn(2+)</name>
        <dbReference type="ChEBI" id="CHEBI:29105"/>
        <label>1</label>
        <note>catalytic</note>
    </ligand>
</feature>
<evidence type="ECO:0000256" key="13">
    <source>
        <dbReference type="PIRSR" id="PIRSR000382-3"/>
    </source>
</evidence>
<reference evidence="16 17" key="1">
    <citation type="submission" date="2018-08" db="EMBL/GenBank/DDBJ databases">
        <title>Mucilaginibacter sp. MYSH2.</title>
        <authorList>
            <person name="Seo T."/>
        </authorList>
    </citation>
    <scope>NUCLEOTIDE SEQUENCE [LARGE SCALE GENOMIC DNA]</scope>
    <source>
        <strain evidence="16 17">MYSH2</strain>
    </source>
</reference>
<proteinExistence type="inferred from homology"/>
<feature type="binding site" evidence="10">
    <location>
        <position position="613"/>
    </location>
    <ligand>
        <name>5-methyltetrahydropteroyltri-L-glutamate</name>
        <dbReference type="ChEBI" id="CHEBI:58207"/>
    </ligand>
</feature>
<dbReference type="RefSeq" id="WP_117393149.1">
    <property type="nucleotide sequence ID" value="NZ_QWDC01000003.1"/>
</dbReference>
<feature type="active site" description="Proton donor" evidence="10 13">
    <location>
        <position position="702"/>
    </location>
</feature>
<dbReference type="Pfam" id="PF08267">
    <property type="entry name" value="Meth_synt_1"/>
    <property type="match status" value="1"/>
</dbReference>
<dbReference type="FunFam" id="3.20.20.210:FF:000002">
    <property type="entry name" value="5-methyltetrahydropteroyltriglutamate--homocysteine methyltransferase"/>
    <property type="match status" value="1"/>
</dbReference>
<evidence type="ECO:0000256" key="12">
    <source>
        <dbReference type="PIRSR" id="PIRSR000382-2"/>
    </source>
</evidence>
<evidence type="ECO:0000256" key="1">
    <source>
        <dbReference type="ARBA" id="ARBA00002777"/>
    </source>
</evidence>
<dbReference type="EMBL" id="QWDC01000003">
    <property type="protein sequence ID" value="RFZ90947.1"/>
    <property type="molecule type" value="Genomic_DNA"/>
</dbReference>
<dbReference type="CDD" id="cd03311">
    <property type="entry name" value="CIMS_C_terminal_like"/>
    <property type="match status" value="1"/>
</dbReference>
<dbReference type="NCBIfam" id="NF003556">
    <property type="entry name" value="PRK05222.1"/>
    <property type="match status" value="1"/>
</dbReference>
<dbReference type="OrthoDB" id="244285at2"/>
<comment type="cofactor">
    <cofactor evidence="12">
        <name>Zn(2+)</name>
        <dbReference type="ChEBI" id="CHEBI:29105"/>
    </cofactor>
    <text evidence="12">Binds 2 Zn(2+) ions per subunit.</text>
</comment>
<dbReference type="GO" id="GO:0003871">
    <property type="term" value="F:5-methyltetrahydropteroyltriglutamate-homocysteine S-methyltransferase activity"/>
    <property type="evidence" value="ECO:0007669"/>
    <property type="project" value="UniProtKB-UniRule"/>
</dbReference>
<feature type="binding site" evidence="11">
    <location>
        <position position="124"/>
    </location>
    <ligand>
        <name>5-methyltetrahydropteroyltri-L-glutamate</name>
        <dbReference type="ChEBI" id="CHEBI:58207"/>
    </ligand>
</feature>
<dbReference type="UniPathway" id="UPA00051">
    <property type="reaction ID" value="UER00082"/>
</dbReference>
<feature type="binding site" evidence="10">
    <location>
        <position position="673"/>
    </location>
    <ligand>
        <name>Zn(2+)</name>
        <dbReference type="ChEBI" id="CHEBI:29105"/>
        <note>catalytic</note>
    </ligand>
</feature>
<feature type="binding site" evidence="12">
    <location>
        <position position="734"/>
    </location>
    <ligand>
        <name>Zn(2+)</name>
        <dbReference type="ChEBI" id="CHEBI:29105"/>
        <label>1</label>
        <note>catalytic</note>
    </ligand>
</feature>
<evidence type="ECO:0000256" key="7">
    <source>
        <dbReference type="ARBA" id="ARBA00022723"/>
    </source>
</evidence>
<dbReference type="PIRSF" id="PIRSF000382">
    <property type="entry name" value="MeTrfase_B12_ind"/>
    <property type="match status" value="1"/>
</dbReference>
<comment type="catalytic activity">
    <reaction evidence="10">
        <text>5-methyltetrahydropteroyltri-L-glutamate + L-homocysteine = tetrahydropteroyltri-L-glutamate + L-methionine</text>
        <dbReference type="Rhea" id="RHEA:21196"/>
        <dbReference type="ChEBI" id="CHEBI:57844"/>
        <dbReference type="ChEBI" id="CHEBI:58140"/>
        <dbReference type="ChEBI" id="CHEBI:58199"/>
        <dbReference type="ChEBI" id="CHEBI:58207"/>
        <dbReference type="EC" id="2.1.1.14"/>
    </reaction>
</comment>
<keyword evidence="7 10" id="KW-0479">Metal-binding</keyword>
<evidence type="ECO:0000256" key="4">
    <source>
        <dbReference type="ARBA" id="ARBA00022603"/>
    </source>
</evidence>
<sequence>MLTQNLGYPRIGGQRQLKKACESYWAGKISLKDLHQIARSIREENWQTQLNAGIDLIPCNDFSYYDQVLDMSLLLGNIPERYAPVLSQVADNTEIDLYFAMARGYQKDGLDITAMEMTKWLDTNYHYIVPEFKAKQKFRIFSEKLFGEYNAAKQSIGDKAKPVLLGPISYLLVGKEKEEGFDRIELIKELVPVYVEIINRLKQQGATWIQLDEPALALDLSKKEKEAFEFAYRSIANRVSGVKILVATYFEALLDNTQLAVNLPVTALHIDLVRAPEQLDEVLALIPLNLQLSLGVVDGRNVWKNNYELSLAHINKAVEKLGSDRVLIAPSCSLLHSPIDLDLETNIDPEIKNWMAFARQKLNEVAELKQIVAGNNHLLAINKAAIQSRRTSQKVHKQAVKDRVAAITEADASRKSAFPVRQQLHRERFNFPAFPTTTIGSFPQTDDIRRLRASFKKGEITLQQYEKAIEDATVEVIRWQEDAGLDVLVHGEFERNDMVEYFGEQLDGFLFTKNGWVQSYGSRCVKPPVIFGDVSRPADMTVRWTSFAAQQTNKPMKGMLTGPVTILQWSFVRDDQPRDITTCQIALAIRDEVLALEKAGVGIIQIDEAAIREGLPLRKAKHPHYLDWAVKAFRVTAGGVEDKTQIHTHMCYSEFNNIIEHIAAMDADVITIETSRSQMELLHAFAHFEYPNEIGPGVYDIHSPRVPTTGEMVSLLTKAADLLPAQNLWVNPDCGLKTRKWPETKAALINMVAAAKEARKIINIEAAI</sequence>
<keyword evidence="8 10" id="KW-0862">Zinc</keyword>
<dbReference type="CDD" id="cd03312">
    <property type="entry name" value="CIMS_N_terminal_like"/>
    <property type="match status" value="1"/>
</dbReference>
<keyword evidence="17" id="KW-1185">Reference proteome</keyword>
<dbReference type="InterPro" id="IPR038071">
    <property type="entry name" value="UROD/MetE-like_sf"/>
</dbReference>
<evidence type="ECO:0000256" key="5">
    <source>
        <dbReference type="ARBA" id="ARBA00022605"/>
    </source>
</evidence>
<feature type="binding site" evidence="10 11">
    <location>
        <begin position="439"/>
        <end position="441"/>
    </location>
    <ligand>
        <name>L-homocysteine</name>
        <dbReference type="ChEBI" id="CHEBI:58199"/>
    </ligand>
</feature>
<keyword evidence="4 10" id="KW-0489">Methyltransferase</keyword>
<feature type="binding site" evidence="10 11">
    <location>
        <begin position="523"/>
        <end position="524"/>
    </location>
    <ligand>
        <name>5-methyltetrahydropteroyltri-L-glutamate</name>
        <dbReference type="ChEBI" id="CHEBI:58207"/>
    </ligand>
</feature>
<feature type="binding site" evidence="10 11">
    <location>
        <position position="492"/>
    </location>
    <ligand>
        <name>L-methionine</name>
        <dbReference type="ChEBI" id="CHEBI:57844"/>
    </ligand>
</feature>
<comment type="caution">
    <text evidence="10">Lacks conserved residue(s) required for the propagation of feature annotation.</text>
</comment>
<dbReference type="EC" id="2.1.1.14" evidence="10"/>
<evidence type="ECO:0000256" key="9">
    <source>
        <dbReference type="ARBA" id="ARBA00023167"/>
    </source>
</evidence>
<comment type="function">
    <text evidence="1 10">Catalyzes the transfer of a methyl group from 5-methyltetrahydrofolate to homocysteine resulting in methionine formation.</text>
</comment>
<feature type="binding site" evidence="10">
    <location>
        <position position="649"/>
    </location>
    <ligand>
        <name>Zn(2+)</name>
        <dbReference type="ChEBI" id="CHEBI:29105"/>
        <note>catalytic</note>
    </ligand>
</feature>
<dbReference type="InterPro" id="IPR006276">
    <property type="entry name" value="Cobalamin-indep_Met_synthase"/>
</dbReference>
<comment type="caution">
    <text evidence="16">The sequence shown here is derived from an EMBL/GenBank/DDBJ whole genome shotgun (WGS) entry which is preliminary data.</text>
</comment>
<comment type="similarity">
    <text evidence="3 10">Belongs to the vitamin-B12 independent methionine synthase family.</text>
</comment>
<dbReference type="GO" id="GO:0032259">
    <property type="term" value="P:methylation"/>
    <property type="evidence" value="ECO:0007669"/>
    <property type="project" value="UniProtKB-KW"/>
</dbReference>
<evidence type="ECO:0000256" key="6">
    <source>
        <dbReference type="ARBA" id="ARBA00022679"/>
    </source>
</evidence>
<dbReference type="AlphaFoldDB" id="A0A372NQQ4"/>
<evidence type="ECO:0000256" key="8">
    <source>
        <dbReference type="ARBA" id="ARBA00022833"/>
    </source>
</evidence>
<keyword evidence="5 10" id="KW-0028">Amino-acid biosynthesis</keyword>
<feature type="binding site" evidence="12">
    <location>
        <position position="651"/>
    </location>
    <ligand>
        <name>Zn(2+)</name>
        <dbReference type="ChEBI" id="CHEBI:29105"/>
        <label>1</label>
        <note>catalytic</note>
    </ligand>
</feature>
<feature type="binding site" evidence="10 11">
    <location>
        <begin position="439"/>
        <end position="441"/>
    </location>
    <ligand>
        <name>L-methionine</name>
        <dbReference type="ChEBI" id="CHEBI:57844"/>
    </ligand>
</feature>
<feature type="domain" description="Cobalamin-independent methionine synthase MetE C-terminal/archaeal" evidence="14">
    <location>
        <begin position="434"/>
        <end position="756"/>
    </location>
</feature>
<comment type="pathway">
    <text evidence="2 10">Amino-acid biosynthesis; L-methionine biosynthesis via de novo pathway; L-methionine from L-homocysteine (MetE route): step 1/1.</text>
</comment>
<feature type="binding site" evidence="10">
    <location>
        <position position="734"/>
    </location>
    <ligand>
        <name>Zn(2+)</name>
        <dbReference type="ChEBI" id="CHEBI:29105"/>
        <note>catalytic</note>
    </ligand>
</feature>
<dbReference type="InterPro" id="IPR002629">
    <property type="entry name" value="Met_Synth_C/arc"/>
</dbReference>
<dbReference type="Gene3D" id="3.20.20.210">
    <property type="match status" value="2"/>
</dbReference>
<evidence type="ECO:0000256" key="2">
    <source>
        <dbReference type="ARBA" id="ARBA00004681"/>
    </source>
</evidence>
<dbReference type="Proteomes" id="UP000264217">
    <property type="component" value="Unassembled WGS sequence"/>
</dbReference>
<evidence type="ECO:0000313" key="16">
    <source>
        <dbReference type="EMBL" id="RFZ90947.1"/>
    </source>
</evidence>
<keyword evidence="6 10" id="KW-0808">Transferase</keyword>
<accession>A0A372NQQ4</accession>
<feature type="binding site" evidence="12">
    <location>
        <position position="673"/>
    </location>
    <ligand>
        <name>Zn(2+)</name>
        <dbReference type="ChEBI" id="CHEBI:29105"/>
        <label>1</label>
        <note>catalytic</note>
    </ligand>
</feature>
<dbReference type="HAMAP" id="MF_00172">
    <property type="entry name" value="Meth_synth"/>
    <property type="match status" value="1"/>
</dbReference>
<dbReference type="NCBIfam" id="TIGR01371">
    <property type="entry name" value="met_syn_B12ind"/>
    <property type="match status" value="1"/>
</dbReference>
<gene>
    <name evidence="10" type="primary">metE</name>
    <name evidence="16" type="ORF">D0C36_18550</name>
</gene>
<name>A0A372NQQ4_9SPHI</name>
<dbReference type="Pfam" id="PF01717">
    <property type="entry name" value="Meth_synt_2"/>
    <property type="match status" value="1"/>
</dbReference>
<feature type="binding site" evidence="10 11">
    <location>
        <position position="607"/>
    </location>
    <ligand>
        <name>L-methionine</name>
        <dbReference type="ChEBI" id="CHEBI:57844"/>
    </ligand>
</feature>
<evidence type="ECO:0000256" key="3">
    <source>
        <dbReference type="ARBA" id="ARBA00009553"/>
    </source>
</evidence>
<feature type="binding site" evidence="11">
    <location>
        <position position="18"/>
    </location>
    <ligand>
        <name>5-methyltetrahydropteroyltri-L-glutamate</name>
        <dbReference type="ChEBI" id="CHEBI:58207"/>
    </ligand>
</feature>
<evidence type="ECO:0000256" key="10">
    <source>
        <dbReference type="HAMAP-Rule" id="MF_00172"/>
    </source>
</evidence>
<evidence type="ECO:0000313" key="17">
    <source>
        <dbReference type="Proteomes" id="UP000264217"/>
    </source>
</evidence>